<keyword evidence="4" id="KW-1185">Reference proteome</keyword>
<dbReference type="GO" id="GO:0005975">
    <property type="term" value="P:carbohydrate metabolic process"/>
    <property type="evidence" value="ECO:0007669"/>
    <property type="project" value="InterPro"/>
</dbReference>
<dbReference type="InterPro" id="IPR011330">
    <property type="entry name" value="Glyco_hydro/deAcase_b/a-brl"/>
</dbReference>
<accession>A0A1I5UBV0</accession>
<dbReference type="SUPFAM" id="SSF88713">
    <property type="entry name" value="Glycoside hydrolase/deacetylase"/>
    <property type="match status" value="1"/>
</dbReference>
<feature type="domain" description="NodB homology" evidence="2">
    <location>
        <begin position="67"/>
        <end position="245"/>
    </location>
</feature>
<dbReference type="Proteomes" id="UP000199031">
    <property type="component" value="Unassembled WGS sequence"/>
</dbReference>
<reference evidence="3 4" key="1">
    <citation type="submission" date="2016-10" db="EMBL/GenBank/DDBJ databases">
        <authorList>
            <person name="de Groot N.N."/>
        </authorList>
    </citation>
    <scope>NUCLEOTIDE SEQUENCE [LARGE SCALE GENOMIC DNA]</scope>
    <source>
        <strain evidence="3 4">DSM 28286</strain>
    </source>
</reference>
<dbReference type="PROSITE" id="PS51677">
    <property type="entry name" value="NODB"/>
    <property type="match status" value="1"/>
</dbReference>
<dbReference type="GO" id="GO:0016810">
    <property type="term" value="F:hydrolase activity, acting on carbon-nitrogen (but not peptide) bonds"/>
    <property type="evidence" value="ECO:0007669"/>
    <property type="project" value="InterPro"/>
</dbReference>
<name>A0A1I5UBV0_9BACT</name>
<dbReference type="Pfam" id="PF01522">
    <property type="entry name" value="Polysacc_deac_1"/>
    <property type="match status" value="1"/>
</dbReference>
<keyword evidence="1" id="KW-1133">Transmembrane helix</keyword>
<keyword evidence="1" id="KW-0812">Transmembrane</keyword>
<dbReference type="InterPro" id="IPR050248">
    <property type="entry name" value="Polysacc_deacetylase_ArnD"/>
</dbReference>
<proteinExistence type="predicted"/>
<keyword evidence="1" id="KW-0472">Membrane</keyword>
<dbReference type="RefSeq" id="WP_090656700.1">
    <property type="nucleotide sequence ID" value="NZ_FOXQ01000003.1"/>
</dbReference>
<sequence>MLNFRNTNIVFGLLFAGCLWLCINYNFTYWGIAILFFLYSLVLFYGCYFINSNFFIQTVCKANTSRKEIALTFDDGPLKNYTPQVLQVLKTHNIEAAFFCIGKHIEANEDLLKQVYNEGHIIGNHSYTHDKWFDLFSSAKISAELTATDNIIKNVTGRKPRFFRPPYGVINPNVKKAIVAGHYTTVGWSMRSYDTMIKDEQTLLKRITRSVKPGDVFLFHDSCQATLNILPIFIQHLRQKGFNIVRLDKLLDIDAYE</sequence>
<dbReference type="PANTHER" id="PTHR10587">
    <property type="entry name" value="GLYCOSYL TRANSFERASE-RELATED"/>
    <property type="match status" value="1"/>
</dbReference>
<evidence type="ECO:0000259" key="2">
    <source>
        <dbReference type="PROSITE" id="PS51677"/>
    </source>
</evidence>
<dbReference type="STRING" id="1465490.SAMN05444277_103163"/>
<dbReference type="InterPro" id="IPR002509">
    <property type="entry name" value="NODB_dom"/>
</dbReference>
<feature type="transmembrane region" description="Helical" evidence="1">
    <location>
        <begin position="33"/>
        <end position="56"/>
    </location>
</feature>
<organism evidence="3 4">
    <name type="scientific">Parafilimonas terrae</name>
    <dbReference type="NCBI Taxonomy" id="1465490"/>
    <lineage>
        <taxon>Bacteria</taxon>
        <taxon>Pseudomonadati</taxon>
        <taxon>Bacteroidota</taxon>
        <taxon>Chitinophagia</taxon>
        <taxon>Chitinophagales</taxon>
        <taxon>Chitinophagaceae</taxon>
        <taxon>Parafilimonas</taxon>
    </lineage>
</organism>
<dbReference type="PROSITE" id="PS51257">
    <property type="entry name" value="PROKAR_LIPOPROTEIN"/>
    <property type="match status" value="1"/>
</dbReference>
<dbReference type="CDD" id="cd10917">
    <property type="entry name" value="CE4_NodB_like_6s_7s"/>
    <property type="match status" value="1"/>
</dbReference>
<protein>
    <submittedName>
        <fullName evidence="3">Peptidoglycan/xylan/chitin deacetylase, PgdA/CDA1 family</fullName>
    </submittedName>
</protein>
<evidence type="ECO:0000313" key="4">
    <source>
        <dbReference type="Proteomes" id="UP000199031"/>
    </source>
</evidence>
<dbReference type="AlphaFoldDB" id="A0A1I5UBV0"/>
<evidence type="ECO:0000256" key="1">
    <source>
        <dbReference type="SAM" id="Phobius"/>
    </source>
</evidence>
<gene>
    <name evidence="3" type="ORF">SAMN05444277_103163</name>
</gene>
<dbReference type="Gene3D" id="3.20.20.370">
    <property type="entry name" value="Glycoside hydrolase/deacetylase"/>
    <property type="match status" value="1"/>
</dbReference>
<evidence type="ECO:0000313" key="3">
    <source>
        <dbReference type="EMBL" id="SFP92116.1"/>
    </source>
</evidence>
<feature type="transmembrane region" description="Helical" evidence="1">
    <location>
        <begin position="7"/>
        <end position="27"/>
    </location>
</feature>
<dbReference type="OrthoDB" id="9812065at2"/>
<dbReference type="EMBL" id="FOXQ01000003">
    <property type="protein sequence ID" value="SFP92116.1"/>
    <property type="molecule type" value="Genomic_DNA"/>
</dbReference>